<dbReference type="InterPro" id="IPR011009">
    <property type="entry name" value="Kinase-like_dom_sf"/>
</dbReference>
<evidence type="ECO:0000256" key="1">
    <source>
        <dbReference type="SAM" id="MobiDB-lite"/>
    </source>
</evidence>
<dbReference type="STRING" id="131310.A0A0N4Z9R6"/>
<feature type="domain" description="Protein kinase" evidence="2">
    <location>
        <begin position="27"/>
        <end position="386"/>
    </location>
</feature>
<evidence type="ECO:0000313" key="4">
    <source>
        <dbReference type="WBParaSite" id="PTRK_0000412800.1"/>
    </source>
</evidence>
<organism evidence="3 4">
    <name type="scientific">Parastrongyloides trichosuri</name>
    <name type="common">Possum-specific nematode worm</name>
    <dbReference type="NCBI Taxonomy" id="131310"/>
    <lineage>
        <taxon>Eukaryota</taxon>
        <taxon>Metazoa</taxon>
        <taxon>Ecdysozoa</taxon>
        <taxon>Nematoda</taxon>
        <taxon>Chromadorea</taxon>
        <taxon>Rhabditida</taxon>
        <taxon>Tylenchina</taxon>
        <taxon>Panagrolaimomorpha</taxon>
        <taxon>Strongyloidoidea</taxon>
        <taxon>Strongyloididae</taxon>
        <taxon>Parastrongyloides</taxon>
    </lineage>
</organism>
<dbReference type="PROSITE" id="PS50011">
    <property type="entry name" value="PROTEIN_KINASE_DOM"/>
    <property type="match status" value="1"/>
</dbReference>
<accession>A0A0N4Z9R6</accession>
<evidence type="ECO:0000313" key="3">
    <source>
        <dbReference type="Proteomes" id="UP000038045"/>
    </source>
</evidence>
<reference evidence="4" key="1">
    <citation type="submission" date="2017-02" db="UniProtKB">
        <authorList>
            <consortium name="WormBaseParasite"/>
        </authorList>
    </citation>
    <scope>IDENTIFICATION</scope>
</reference>
<dbReference type="AlphaFoldDB" id="A0A0N4Z9R6"/>
<feature type="region of interest" description="Disordered" evidence="1">
    <location>
        <begin position="336"/>
        <end position="386"/>
    </location>
</feature>
<dbReference type="GO" id="GO:0005524">
    <property type="term" value="F:ATP binding"/>
    <property type="evidence" value="ECO:0007669"/>
    <property type="project" value="InterPro"/>
</dbReference>
<keyword evidence="3" id="KW-1185">Reference proteome</keyword>
<proteinExistence type="predicted"/>
<dbReference type="WBParaSite" id="PTRK_0000412800.1">
    <property type="protein sequence ID" value="PTRK_0000412800.1"/>
    <property type="gene ID" value="PTRK_0000412800"/>
</dbReference>
<feature type="compositionally biased region" description="Basic and acidic residues" evidence="1">
    <location>
        <begin position="358"/>
        <end position="369"/>
    </location>
</feature>
<dbReference type="PANTHER" id="PTHR11909">
    <property type="entry name" value="CASEIN KINASE-RELATED"/>
    <property type="match status" value="1"/>
</dbReference>
<protein>
    <submittedName>
        <fullName evidence="4">Protein kinase domain-containing protein</fullName>
    </submittedName>
</protein>
<dbReference type="Gene3D" id="1.10.510.10">
    <property type="entry name" value="Transferase(Phosphotransferase) domain 1"/>
    <property type="match status" value="1"/>
</dbReference>
<sequence length="386" mass="44619">MDANEIVSTEPLKVPLTLTNSAKKLTYNVTNILFKGEFGPIYTGTQTDDNKSVLIKLLSPNGYQVALEFIKLLQNTNMGGATLFYIQDNSTINETRYPYIVMNGEWCNFGENVGKIKGCIYSGYFLEEALSSIEFLHNRGFYHNNLRPSSFWYLKRNDVNGINEDLVRLADYEFCFKAPNVNGKEVNSDNPELTKIYEKRFKGKPGNLSYCGLNQHTNSKNYMIYDVESVYYIYAEYCEGKLPWSATPNDEKAIIQGKNEMRDPRSEYYNALTLYLCQILLIIDKMNPECIPNYKRIKTILRAQDRCIDYYDPPELTEKFLDDFDKPREMQRAIIEDDICEEKKEPPKVKTPTKKHGVSKDKPAKKEKNGFFASLFKSKPKTKKKT</sequence>
<dbReference type="GO" id="GO:0004672">
    <property type="term" value="F:protein kinase activity"/>
    <property type="evidence" value="ECO:0007669"/>
    <property type="project" value="InterPro"/>
</dbReference>
<name>A0A0N4Z9R6_PARTI</name>
<feature type="compositionally biased region" description="Basic and acidic residues" evidence="1">
    <location>
        <begin position="336"/>
        <end position="348"/>
    </location>
</feature>
<dbReference type="Proteomes" id="UP000038045">
    <property type="component" value="Unplaced"/>
</dbReference>
<dbReference type="SUPFAM" id="SSF56112">
    <property type="entry name" value="Protein kinase-like (PK-like)"/>
    <property type="match status" value="1"/>
</dbReference>
<dbReference type="InterPro" id="IPR050235">
    <property type="entry name" value="CK1_Ser-Thr_kinase"/>
</dbReference>
<evidence type="ECO:0000259" key="2">
    <source>
        <dbReference type="PROSITE" id="PS50011"/>
    </source>
</evidence>
<dbReference type="InterPro" id="IPR000719">
    <property type="entry name" value="Prot_kinase_dom"/>
</dbReference>